<keyword evidence="5" id="KW-0067">ATP-binding</keyword>
<evidence type="ECO:0000256" key="4">
    <source>
        <dbReference type="ARBA" id="ARBA00022777"/>
    </source>
</evidence>
<sequence>KCIHLVEWFDYHNHICMVFELLGQSVFDFLKFNEFRPFPIHHIQQFAKQILTSVAFVHELKLIHTDLKPENILLVDSQSREAGNMVGADPNSRILENTDIRLIDFGSATFEKDYHSSVVSTRHYRAPEIILGMGWSYPCDIWSIGCILVEFLTGEALFQTHDNLEHLAMMVVVLGKIPAKLVKASRQNGKLKYPDVDTTEQSRKYVRALKLLKRIVNPTTNAKYQFLDLLTKMLVYDPEARITAREALRHPFFMINFDEFGREIEDF</sequence>
<dbReference type="PROSITE" id="PS50011">
    <property type="entry name" value="PROTEIN_KINASE_DOM"/>
    <property type="match status" value="1"/>
</dbReference>
<dbReference type="Proteomes" id="UP000253551">
    <property type="component" value="Unassembled WGS sequence"/>
</dbReference>
<proteinExistence type="predicted"/>
<dbReference type="GO" id="GO:0004674">
    <property type="term" value="F:protein serine/threonine kinase activity"/>
    <property type="evidence" value="ECO:0007669"/>
    <property type="project" value="UniProtKB-KW"/>
</dbReference>
<dbReference type="SMART" id="SM00220">
    <property type="entry name" value="S_TKc"/>
    <property type="match status" value="1"/>
</dbReference>
<keyword evidence="3" id="KW-0547">Nucleotide-binding</keyword>
<dbReference type="GO" id="GO:0043484">
    <property type="term" value="P:regulation of RNA splicing"/>
    <property type="evidence" value="ECO:0007669"/>
    <property type="project" value="TreeGrafter"/>
</dbReference>
<name>A0A367KGQ0_RHIST</name>
<keyword evidence="1" id="KW-0723">Serine/threonine-protein kinase</keyword>
<dbReference type="InterPro" id="IPR000719">
    <property type="entry name" value="Prot_kinase_dom"/>
</dbReference>
<evidence type="ECO:0000256" key="1">
    <source>
        <dbReference type="ARBA" id="ARBA00022527"/>
    </source>
</evidence>
<dbReference type="InterPro" id="IPR051175">
    <property type="entry name" value="CLK_kinases"/>
</dbReference>
<keyword evidence="2" id="KW-0808">Transferase</keyword>
<dbReference type="AlphaFoldDB" id="A0A367KGQ0"/>
<reference evidence="7 8" key="1">
    <citation type="journal article" date="2018" name="G3 (Bethesda)">
        <title>Phylogenetic and Phylogenomic Definition of Rhizopus Species.</title>
        <authorList>
            <person name="Gryganskyi A.P."/>
            <person name="Golan J."/>
            <person name="Dolatabadi S."/>
            <person name="Mondo S."/>
            <person name="Robb S."/>
            <person name="Idnurm A."/>
            <person name="Muszewska A."/>
            <person name="Steczkiewicz K."/>
            <person name="Masonjones S."/>
            <person name="Liao H.L."/>
            <person name="Gajdeczka M.T."/>
            <person name="Anike F."/>
            <person name="Vuek A."/>
            <person name="Anishchenko I.M."/>
            <person name="Voigt K."/>
            <person name="de Hoog G.S."/>
            <person name="Smith M.E."/>
            <person name="Heitman J."/>
            <person name="Vilgalys R."/>
            <person name="Stajich J.E."/>
        </authorList>
    </citation>
    <scope>NUCLEOTIDE SEQUENCE [LARGE SCALE GENOMIC DNA]</scope>
    <source>
        <strain evidence="7 8">LSU 92-RS-03</strain>
    </source>
</reference>
<evidence type="ECO:0000256" key="5">
    <source>
        <dbReference type="ARBA" id="ARBA00022840"/>
    </source>
</evidence>
<dbReference type="Gene3D" id="1.10.510.10">
    <property type="entry name" value="Transferase(Phosphotransferase) domain 1"/>
    <property type="match status" value="1"/>
</dbReference>
<comment type="caution">
    <text evidence="7">The sequence shown here is derived from an EMBL/GenBank/DDBJ whole genome shotgun (WGS) entry which is preliminary data.</text>
</comment>
<feature type="domain" description="Protein kinase" evidence="6">
    <location>
        <begin position="1"/>
        <end position="253"/>
    </location>
</feature>
<dbReference type="Pfam" id="PF00069">
    <property type="entry name" value="Pkinase"/>
    <property type="match status" value="1"/>
</dbReference>
<feature type="non-terminal residue" evidence="7">
    <location>
        <position position="1"/>
    </location>
</feature>
<dbReference type="PANTHER" id="PTHR45646">
    <property type="entry name" value="SERINE/THREONINE-PROTEIN KINASE DOA-RELATED"/>
    <property type="match status" value="1"/>
</dbReference>
<dbReference type="PANTHER" id="PTHR45646:SF11">
    <property type="entry name" value="SERINE_THREONINE-PROTEIN KINASE DOA"/>
    <property type="match status" value="1"/>
</dbReference>
<dbReference type="GO" id="GO:0005634">
    <property type="term" value="C:nucleus"/>
    <property type="evidence" value="ECO:0007669"/>
    <property type="project" value="TreeGrafter"/>
</dbReference>
<dbReference type="OrthoDB" id="283111at2759"/>
<dbReference type="EMBL" id="PJQM01001744">
    <property type="protein sequence ID" value="RCI01403.1"/>
    <property type="molecule type" value="Genomic_DNA"/>
</dbReference>
<protein>
    <submittedName>
        <fullName evidence="7">Dual specificity protein kinase kns1</fullName>
    </submittedName>
</protein>
<evidence type="ECO:0000259" key="6">
    <source>
        <dbReference type="PROSITE" id="PS50011"/>
    </source>
</evidence>
<evidence type="ECO:0000256" key="2">
    <source>
        <dbReference type="ARBA" id="ARBA00022679"/>
    </source>
</evidence>
<organism evidence="7 8">
    <name type="scientific">Rhizopus stolonifer</name>
    <name type="common">Rhizopus nigricans</name>
    <dbReference type="NCBI Taxonomy" id="4846"/>
    <lineage>
        <taxon>Eukaryota</taxon>
        <taxon>Fungi</taxon>
        <taxon>Fungi incertae sedis</taxon>
        <taxon>Mucoromycota</taxon>
        <taxon>Mucoromycotina</taxon>
        <taxon>Mucoromycetes</taxon>
        <taxon>Mucorales</taxon>
        <taxon>Mucorineae</taxon>
        <taxon>Rhizopodaceae</taxon>
        <taxon>Rhizopus</taxon>
    </lineage>
</organism>
<dbReference type="InterPro" id="IPR011009">
    <property type="entry name" value="Kinase-like_dom_sf"/>
</dbReference>
<evidence type="ECO:0000313" key="8">
    <source>
        <dbReference type="Proteomes" id="UP000253551"/>
    </source>
</evidence>
<dbReference type="GO" id="GO:0005524">
    <property type="term" value="F:ATP binding"/>
    <property type="evidence" value="ECO:0007669"/>
    <property type="project" value="UniProtKB-KW"/>
</dbReference>
<dbReference type="InterPro" id="IPR008271">
    <property type="entry name" value="Ser/Thr_kinase_AS"/>
</dbReference>
<keyword evidence="4 7" id="KW-0418">Kinase</keyword>
<dbReference type="STRING" id="4846.A0A367KGQ0"/>
<dbReference type="PROSITE" id="PS00108">
    <property type="entry name" value="PROTEIN_KINASE_ST"/>
    <property type="match status" value="1"/>
</dbReference>
<evidence type="ECO:0000256" key="3">
    <source>
        <dbReference type="ARBA" id="ARBA00022741"/>
    </source>
</evidence>
<gene>
    <name evidence="7" type="primary">KNS1_2</name>
    <name evidence="7" type="ORF">CU098_002124</name>
</gene>
<dbReference type="SUPFAM" id="SSF56112">
    <property type="entry name" value="Protein kinase-like (PK-like)"/>
    <property type="match status" value="1"/>
</dbReference>
<keyword evidence="8" id="KW-1185">Reference proteome</keyword>
<accession>A0A367KGQ0</accession>
<evidence type="ECO:0000313" key="7">
    <source>
        <dbReference type="EMBL" id="RCI01403.1"/>
    </source>
</evidence>